<keyword evidence="2" id="KW-1133">Transmembrane helix</keyword>
<feature type="region of interest" description="Disordered" evidence="1">
    <location>
        <begin position="1"/>
        <end position="84"/>
    </location>
</feature>
<organism evidence="3 4">
    <name type="scientific">Zootermopsis nevadensis</name>
    <name type="common">Dampwood termite</name>
    <dbReference type="NCBI Taxonomy" id="136037"/>
    <lineage>
        <taxon>Eukaryota</taxon>
        <taxon>Metazoa</taxon>
        <taxon>Ecdysozoa</taxon>
        <taxon>Arthropoda</taxon>
        <taxon>Hexapoda</taxon>
        <taxon>Insecta</taxon>
        <taxon>Pterygota</taxon>
        <taxon>Neoptera</taxon>
        <taxon>Polyneoptera</taxon>
        <taxon>Dictyoptera</taxon>
        <taxon>Blattodea</taxon>
        <taxon>Blattoidea</taxon>
        <taxon>Termitoidae</taxon>
        <taxon>Termopsidae</taxon>
        <taxon>Zootermopsis</taxon>
    </lineage>
</organism>
<dbReference type="EMBL" id="KK852415">
    <property type="protein sequence ID" value="KDR24396.1"/>
    <property type="molecule type" value="Genomic_DNA"/>
</dbReference>
<evidence type="ECO:0000313" key="4">
    <source>
        <dbReference type="Proteomes" id="UP000027135"/>
    </source>
</evidence>
<gene>
    <name evidence="3" type="ORF">L798_04349</name>
</gene>
<sequence>MQGTGSKPSQPLVADQPDKPQTNSPADSYMPMSNSEPSDGSDISPPGMYVGEVQETSPKVPAMDQTAPPSESSEDSYFPSPPKYPHHHGDLHDYVYVDYDPTLHEHKPHEHHHMYYDNSYYHAPQLNNTYQLPPENNTYQPMQSMEENRNKKPYTYYYIGRKLWYIPLYFSVYFIVYITSLLVKSIARHKIRFPASYWAGGYARALGNELNKKRLEMITGYITKALEKFGKRYE</sequence>
<name>A0A067RKJ8_ZOONE</name>
<keyword evidence="2" id="KW-0812">Transmembrane</keyword>
<evidence type="ECO:0000256" key="1">
    <source>
        <dbReference type="SAM" id="MobiDB-lite"/>
    </source>
</evidence>
<dbReference type="AlphaFoldDB" id="A0A067RKJ8"/>
<proteinExistence type="predicted"/>
<dbReference type="InParanoid" id="A0A067RKJ8"/>
<accession>A0A067RKJ8</accession>
<protein>
    <submittedName>
        <fullName evidence="3">Uncharacterized protein</fullName>
    </submittedName>
</protein>
<keyword evidence="4" id="KW-1185">Reference proteome</keyword>
<evidence type="ECO:0000313" key="3">
    <source>
        <dbReference type="EMBL" id="KDR24396.1"/>
    </source>
</evidence>
<keyword evidence="2" id="KW-0472">Membrane</keyword>
<feature type="compositionally biased region" description="Polar residues" evidence="1">
    <location>
        <begin position="19"/>
        <end position="38"/>
    </location>
</feature>
<dbReference type="STRING" id="136037.A0A067RKJ8"/>
<dbReference type="Proteomes" id="UP000027135">
    <property type="component" value="Unassembled WGS sequence"/>
</dbReference>
<feature type="transmembrane region" description="Helical" evidence="2">
    <location>
        <begin position="163"/>
        <end position="183"/>
    </location>
</feature>
<dbReference type="eggNOG" id="ENOG502S9J7">
    <property type="taxonomic scope" value="Eukaryota"/>
</dbReference>
<evidence type="ECO:0000256" key="2">
    <source>
        <dbReference type="SAM" id="Phobius"/>
    </source>
</evidence>
<reference evidence="3 4" key="1">
    <citation type="journal article" date="2014" name="Nat. Commun.">
        <title>Molecular traces of alternative social organization in a termite genome.</title>
        <authorList>
            <person name="Terrapon N."/>
            <person name="Li C."/>
            <person name="Robertson H.M."/>
            <person name="Ji L."/>
            <person name="Meng X."/>
            <person name="Booth W."/>
            <person name="Chen Z."/>
            <person name="Childers C.P."/>
            <person name="Glastad K.M."/>
            <person name="Gokhale K."/>
            <person name="Gowin J."/>
            <person name="Gronenberg W."/>
            <person name="Hermansen R.A."/>
            <person name="Hu H."/>
            <person name="Hunt B.G."/>
            <person name="Huylmans A.K."/>
            <person name="Khalil S.M."/>
            <person name="Mitchell R.D."/>
            <person name="Munoz-Torres M.C."/>
            <person name="Mustard J.A."/>
            <person name="Pan H."/>
            <person name="Reese J.T."/>
            <person name="Scharf M.E."/>
            <person name="Sun F."/>
            <person name="Vogel H."/>
            <person name="Xiao J."/>
            <person name="Yang W."/>
            <person name="Yang Z."/>
            <person name="Yang Z."/>
            <person name="Zhou J."/>
            <person name="Zhu J."/>
            <person name="Brent C.S."/>
            <person name="Elsik C.G."/>
            <person name="Goodisman M.A."/>
            <person name="Liberles D.A."/>
            <person name="Roe R.M."/>
            <person name="Vargo E.L."/>
            <person name="Vilcinskas A."/>
            <person name="Wang J."/>
            <person name="Bornberg-Bauer E."/>
            <person name="Korb J."/>
            <person name="Zhang G."/>
            <person name="Liebig J."/>
        </authorList>
    </citation>
    <scope>NUCLEOTIDE SEQUENCE [LARGE SCALE GENOMIC DNA]</scope>
    <source>
        <tissue evidence="3">Whole organism</tissue>
    </source>
</reference>